<comment type="caution">
    <text evidence="3">The sequence shown here is derived from an EMBL/GenBank/DDBJ whole genome shotgun (WGS) entry which is preliminary data.</text>
</comment>
<feature type="domain" description="Autotransporter" evidence="2">
    <location>
        <begin position="346"/>
        <end position="627"/>
    </location>
</feature>
<dbReference type="Gene3D" id="2.40.128.130">
    <property type="entry name" value="Autotransporter beta-domain"/>
    <property type="match status" value="1"/>
</dbReference>
<dbReference type="RefSeq" id="WP_165440649.1">
    <property type="nucleotide sequence ID" value="NZ_SJPI01000001.1"/>
</dbReference>
<dbReference type="InterPro" id="IPR005546">
    <property type="entry name" value="Autotransporte_beta"/>
</dbReference>
<dbReference type="Proteomes" id="UP000316598">
    <property type="component" value="Unassembled WGS sequence"/>
</dbReference>
<dbReference type="EMBL" id="SJPI01000001">
    <property type="protein sequence ID" value="TWT55192.1"/>
    <property type="molecule type" value="Genomic_DNA"/>
</dbReference>
<gene>
    <name evidence="3" type="ORF">Pla22_28470</name>
</gene>
<organism evidence="3 4">
    <name type="scientific">Rubripirellula amarantea</name>
    <dbReference type="NCBI Taxonomy" id="2527999"/>
    <lineage>
        <taxon>Bacteria</taxon>
        <taxon>Pseudomonadati</taxon>
        <taxon>Planctomycetota</taxon>
        <taxon>Planctomycetia</taxon>
        <taxon>Pirellulales</taxon>
        <taxon>Pirellulaceae</taxon>
        <taxon>Rubripirellula</taxon>
    </lineage>
</organism>
<sequence precursor="true">MKHFLKPIVAAVCLSSLTLQPCLAADIEVTTTADSGAGSLREAITNAAAGDRIVFNIPGGGTIALTSDLPTITDDISFTNANVVAVVINVAGASAISITGGTVDLGELQVIGATPAVVLSSSTTLIGDGDLLSTDLEASGTIAPGTSSDAGSIGTLDIAGSFDATDSTIELDIQGGAPASHDLIQATDNVTIANSTLRPNFMGSDYAVSDVFTVITSDASVSGAFANSTDAFALPNNPFLEAFIRTNPLNVQLEVRDNGLTFASLVDGCNQTAAAQELDRLLGDGSGDQVTAITALRSGSTSVVSGAVNQLSGTIYPSIADGEINQIQNNLHSIRDRVLLQHSDMIEPGFQTPWVRGFGMSMEADPDRCSTLGYRQSVGGVELGTGWLWGNGVGVHGFAQFANSDTSIRGVNQTADSNSYRIGGTVQYAGDVVYVLGTGGAGYQDHAVERSMDSFASGSIASSDFDGTDQFGYLEAGLANVFGDSLWLNFVSLQGIRVDLDSTSETGASNFNLNVNGIEDESVRSMVGFSYAKTGGTSLGPATTQVRVGWLHEFLDDNRQAETIVLGATTPGLLAVESTSTDRDWLSLGGQLDWGFLLGGQFTLAYQGNVNTRSAFQTGLAGVRWSW</sequence>
<reference evidence="3 4" key="1">
    <citation type="submission" date="2019-02" db="EMBL/GenBank/DDBJ databases">
        <title>Deep-cultivation of Planctomycetes and their phenomic and genomic characterization uncovers novel biology.</title>
        <authorList>
            <person name="Wiegand S."/>
            <person name="Jogler M."/>
            <person name="Boedeker C."/>
            <person name="Pinto D."/>
            <person name="Vollmers J."/>
            <person name="Rivas-Marin E."/>
            <person name="Kohn T."/>
            <person name="Peeters S.H."/>
            <person name="Heuer A."/>
            <person name="Rast P."/>
            <person name="Oberbeckmann S."/>
            <person name="Bunk B."/>
            <person name="Jeske O."/>
            <person name="Meyerdierks A."/>
            <person name="Storesund J.E."/>
            <person name="Kallscheuer N."/>
            <person name="Luecker S."/>
            <person name="Lage O.M."/>
            <person name="Pohl T."/>
            <person name="Merkel B.J."/>
            <person name="Hornburger P."/>
            <person name="Mueller R.-W."/>
            <person name="Bruemmer F."/>
            <person name="Labrenz M."/>
            <person name="Spormann A.M."/>
            <person name="Op Den Camp H."/>
            <person name="Overmann J."/>
            <person name="Amann R."/>
            <person name="Jetten M.S.M."/>
            <person name="Mascher T."/>
            <person name="Medema M.H."/>
            <person name="Devos D.P."/>
            <person name="Kaster A.-K."/>
            <person name="Ovreas L."/>
            <person name="Rohde M."/>
            <person name="Galperin M.Y."/>
            <person name="Jogler C."/>
        </authorList>
    </citation>
    <scope>NUCLEOTIDE SEQUENCE [LARGE SCALE GENOMIC DNA]</scope>
    <source>
        <strain evidence="3 4">Pla22</strain>
    </source>
</reference>
<proteinExistence type="predicted"/>
<feature type="signal peptide" evidence="1">
    <location>
        <begin position="1"/>
        <end position="24"/>
    </location>
</feature>
<accession>A0A5C5WZ57</accession>
<feature type="chain" id="PRO_5022683684" evidence="1">
    <location>
        <begin position="25"/>
        <end position="627"/>
    </location>
</feature>
<evidence type="ECO:0000256" key="1">
    <source>
        <dbReference type="SAM" id="SignalP"/>
    </source>
</evidence>
<dbReference type="SUPFAM" id="SSF103515">
    <property type="entry name" value="Autotransporter"/>
    <property type="match status" value="1"/>
</dbReference>
<name>A0A5C5WZ57_9BACT</name>
<dbReference type="Pfam" id="PF03797">
    <property type="entry name" value="Autotransporter"/>
    <property type="match status" value="1"/>
</dbReference>
<keyword evidence="1" id="KW-0732">Signal</keyword>
<evidence type="ECO:0000313" key="4">
    <source>
        <dbReference type="Proteomes" id="UP000316598"/>
    </source>
</evidence>
<evidence type="ECO:0000259" key="2">
    <source>
        <dbReference type="PROSITE" id="PS51208"/>
    </source>
</evidence>
<keyword evidence="4" id="KW-1185">Reference proteome</keyword>
<dbReference type="SMART" id="SM00869">
    <property type="entry name" value="Autotransporter"/>
    <property type="match status" value="1"/>
</dbReference>
<protein>
    <submittedName>
        <fullName evidence="3">Autotransporter beta-domain protein</fullName>
    </submittedName>
</protein>
<evidence type="ECO:0000313" key="3">
    <source>
        <dbReference type="EMBL" id="TWT55192.1"/>
    </source>
</evidence>
<dbReference type="AlphaFoldDB" id="A0A5C5WZ57"/>
<dbReference type="PROSITE" id="PS51208">
    <property type="entry name" value="AUTOTRANSPORTER"/>
    <property type="match status" value="1"/>
</dbReference>
<dbReference type="InterPro" id="IPR036709">
    <property type="entry name" value="Autotransporte_beta_dom_sf"/>
</dbReference>